<evidence type="ECO:0000256" key="2">
    <source>
        <dbReference type="SAM" id="MobiDB-lite"/>
    </source>
</evidence>
<dbReference type="Proteomes" id="UP000694865">
    <property type="component" value="Unplaced"/>
</dbReference>
<evidence type="ECO:0000256" key="1">
    <source>
        <dbReference type="ARBA" id="ARBA00010216"/>
    </source>
</evidence>
<sequence>MTHKGTLFQTLGPNSSCTHKRDGVKPKLQWLILKQTNRIFPWMTEGKIVSYTLDHELTASLTTYVHAGCCSCVSAFKPRWKRLVDNIFPDDPQDGLIKNNMEKLTFYALSSPEKLDRIGDYLAKKLSRDVSRHKFGYVFISMEALDQLLLACHSQSLNLFVESFLKMVQKLLESNEPELQVSGTSSFVKFANIEEDTASYHRRYDFFVSKFSSMCHSSNAGTNTKIKIRLAGLRGLQGVVRKTVSDDLQVNIWEQQHMDKIIPSLLFNMHNEPSSTTSSQQDQQNIQIDEHPSTVAETCLRDLTCRAAFGNIKSVVNPVLNHLDNHNLWVPSKFAVRCFKIIMYSIQAQYSYVAVHMLLNHLDDNTKNSPQMKQSIVEVLGECVTIAADGSIGPSVLEVFNTLLRHLRLSVDTRVSERSALKASIKKRISHFDEQQQTMFEEAIINTMGTFAAILPDYQKIEIMMFIMGKIPLPTRYEHSDATYPMPSVNGEGDLLLQNMLLKSLFEVGTKYTTVSMSTTFSISFLEPLLAISVAPDPGVRLLVQRIFHTLIDRHDNYHKLNVNNLSKDISELELRVEKCSRQDILFMKRYGAQIYWHMYENMNQSDNRLDNYEALYCTLALLCIEFGGDEILMELVRLTLALQELACKTDGKLSPIHQCVIHAVVSSYLNLISQLTAIPAFCQHIHQVIEERKQHAAYLLPEFIFSDTIVDSSYPTTVHVEDNLLFQQSVISEALHSTGHDVSRLAVPYVHRPSGLEYRQQTELDATSLNLEVESVNSSPGGVRKHPEEQITFESLKRALQSPDNEEDLEEQEKEKRQEILETFKSSTLDEIAAISEHRSQKMQIRLNEILDKLSRPRSRSSTPPRSPQLSLSSLPSPPLKSVPLYEMKFPELLVF</sequence>
<comment type="similarity">
    <text evidence="1">Belongs to the EFR3 family.</text>
</comment>
<dbReference type="SUPFAM" id="SSF48371">
    <property type="entry name" value="ARM repeat"/>
    <property type="match status" value="1"/>
</dbReference>
<evidence type="ECO:0000313" key="3">
    <source>
        <dbReference type="Proteomes" id="UP000694865"/>
    </source>
</evidence>
<dbReference type="InterPro" id="IPR049152">
    <property type="entry name" value="EFR3-like_ARM"/>
</dbReference>
<feature type="compositionally biased region" description="Low complexity" evidence="2">
    <location>
        <begin position="861"/>
        <end position="876"/>
    </location>
</feature>
<keyword evidence="3" id="KW-1185">Reference proteome</keyword>
<dbReference type="InterPro" id="IPR051851">
    <property type="entry name" value="EFR3_Homologs"/>
</dbReference>
<dbReference type="Pfam" id="PF21052">
    <property type="entry name" value="EFR3_ARM"/>
    <property type="match status" value="1"/>
</dbReference>
<proteinExistence type="inferred from homology"/>
<evidence type="ECO:0000313" key="4">
    <source>
        <dbReference type="RefSeq" id="XP_006823264.1"/>
    </source>
</evidence>
<protein>
    <submittedName>
        <fullName evidence="4">Protein EFR3 homolog B-like</fullName>
    </submittedName>
</protein>
<reference evidence="4" key="1">
    <citation type="submission" date="2025-08" db="UniProtKB">
        <authorList>
            <consortium name="RefSeq"/>
        </authorList>
    </citation>
    <scope>IDENTIFICATION</scope>
    <source>
        <tissue evidence="4">Testes</tissue>
    </source>
</reference>
<dbReference type="GeneID" id="100368959"/>
<gene>
    <name evidence="4" type="primary">LOC100368959</name>
</gene>
<feature type="region of interest" description="Disordered" evidence="2">
    <location>
        <begin position="853"/>
        <end position="882"/>
    </location>
</feature>
<dbReference type="PANTHER" id="PTHR12444:SF8">
    <property type="entry name" value="PROTEIN EFR3 HOMOLOG CMP44E"/>
    <property type="match status" value="1"/>
</dbReference>
<dbReference type="RefSeq" id="XP_006823264.1">
    <property type="nucleotide sequence ID" value="XM_006823201.1"/>
</dbReference>
<dbReference type="PANTHER" id="PTHR12444">
    <property type="entry name" value="PROTEIN EFR3 HOMOLOG CMP44E"/>
    <property type="match status" value="1"/>
</dbReference>
<name>A0ABM0MTC3_SACKO</name>
<accession>A0ABM0MTC3</accession>
<organism evidence="3 4">
    <name type="scientific">Saccoglossus kowalevskii</name>
    <name type="common">Acorn worm</name>
    <dbReference type="NCBI Taxonomy" id="10224"/>
    <lineage>
        <taxon>Eukaryota</taxon>
        <taxon>Metazoa</taxon>
        <taxon>Hemichordata</taxon>
        <taxon>Enteropneusta</taxon>
        <taxon>Harrimaniidae</taxon>
        <taxon>Saccoglossus</taxon>
    </lineage>
</organism>
<dbReference type="InterPro" id="IPR016024">
    <property type="entry name" value="ARM-type_fold"/>
</dbReference>